<dbReference type="EMBL" id="ML119169">
    <property type="protein sequence ID" value="RPB08092.1"/>
    <property type="molecule type" value="Genomic_DNA"/>
</dbReference>
<feature type="region of interest" description="Disordered" evidence="1">
    <location>
        <begin position="1"/>
        <end position="42"/>
    </location>
</feature>
<feature type="compositionally biased region" description="Pro residues" evidence="1">
    <location>
        <begin position="23"/>
        <end position="42"/>
    </location>
</feature>
<dbReference type="Proteomes" id="UP000277580">
    <property type="component" value="Unassembled WGS sequence"/>
</dbReference>
<gene>
    <name evidence="2" type="ORF">P167DRAFT_539603</name>
</gene>
<evidence type="ECO:0000313" key="2">
    <source>
        <dbReference type="EMBL" id="RPB08092.1"/>
    </source>
</evidence>
<dbReference type="InParanoid" id="A0A3N4KFG8"/>
<reference evidence="2 3" key="1">
    <citation type="journal article" date="2018" name="Nat. Ecol. Evol.">
        <title>Pezizomycetes genomes reveal the molecular basis of ectomycorrhizal truffle lifestyle.</title>
        <authorList>
            <person name="Murat C."/>
            <person name="Payen T."/>
            <person name="Noel B."/>
            <person name="Kuo A."/>
            <person name="Morin E."/>
            <person name="Chen J."/>
            <person name="Kohler A."/>
            <person name="Krizsan K."/>
            <person name="Balestrini R."/>
            <person name="Da Silva C."/>
            <person name="Montanini B."/>
            <person name="Hainaut M."/>
            <person name="Levati E."/>
            <person name="Barry K.W."/>
            <person name="Belfiori B."/>
            <person name="Cichocki N."/>
            <person name="Clum A."/>
            <person name="Dockter R.B."/>
            <person name="Fauchery L."/>
            <person name="Guy J."/>
            <person name="Iotti M."/>
            <person name="Le Tacon F."/>
            <person name="Lindquist E.A."/>
            <person name="Lipzen A."/>
            <person name="Malagnac F."/>
            <person name="Mello A."/>
            <person name="Molinier V."/>
            <person name="Miyauchi S."/>
            <person name="Poulain J."/>
            <person name="Riccioni C."/>
            <person name="Rubini A."/>
            <person name="Sitrit Y."/>
            <person name="Splivallo R."/>
            <person name="Traeger S."/>
            <person name="Wang M."/>
            <person name="Zifcakova L."/>
            <person name="Wipf D."/>
            <person name="Zambonelli A."/>
            <person name="Paolocci F."/>
            <person name="Nowrousian M."/>
            <person name="Ottonello S."/>
            <person name="Baldrian P."/>
            <person name="Spatafora J.W."/>
            <person name="Henrissat B."/>
            <person name="Nagy L.G."/>
            <person name="Aury J.M."/>
            <person name="Wincker P."/>
            <person name="Grigoriev I.V."/>
            <person name="Bonfante P."/>
            <person name="Martin F.M."/>
        </authorList>
    </citation>
    <scope>NUCLEOTIDE SEQUENCE [LARGE SCALE GENOMIC DNA]</scope>
    <source>
        <strain evidence="2 3">CCBAS932</strain>
    </source>
</reference>
<sequence length="134" mass="14429">MSTLGQPPPISPPDIDPPSTTEAPPPCSTPPPPKPKVPPIPPPQYRWADTYLSSTPCNSWDILDYLRRSGDAGPFDKLVHSWVKALTALAKADGDGDATDEERAKAAELYARYDALVGVPFSSFSFSLLPTPLI</sequence>
<proteinExistence type="predicted"/>
<keyword evidence="3" id="KW-1185">Reference proteome</keyword>
<organism evidence="2 3">
    <name type="scientific">Morchella conica CCBAS932</name>
    <dbReference type="NCBI Taxonomy" id="1392247"/>
    <lineage>
        <taxon>Eukaryota</taxon>
        <taxon>Fungi</taxon>
        <taxon>Dikarya</taxon>
        <taxon>Ascomycota</taxon>
        <taxon>Pezizomycotina</taxon>
        <taxon>Pezizomycetes</taxon>
        <taxon>Pezizales</taxon>
        <taxon>Morchellaceae</taxon>
        <taxon>Morchella</taxon>
    </lineage>
</organism>
<dbReference type="AlphaFoldDB" id="A0A3N4KFG8"/>
<protein>
    <submittedName>
        <fullName evidence="2">Uncharacterized protein</fullName>
    </submittedName>
</protein>
<feature type="compositionally biased region" description="Pro residues" evidence="1">
    <location>
        <begin position="1"/>
        <end position="16"/>
    </location>
</feature>
<evidence type="ECO:0000256" key="1">
    <source>
        <dbReference type="SAM" id="MobiDB-lite"/>
    </source>
</evidence>
<name>A0A3N4KFG8_9PEZI</name>
<evidence type="ECO:0000313" key="3">
    <source>
        <dbReference type="Proteomes" id="UP000277580"/>
    </source>
</evidence>
<accession>A0A3N4KFG8</accession>